<protein>
    <submittedName>
        <fullName evidence="5">DeoR/GlpR transcriptional regulator</fullName>
    </submittedName>
</protein>
<dbReference type="PANTHER" id="PTHR30363">
    <property type="entry name" value="HTH-TYPE TRANSCRIPTIONAL REGULATOR SRLR-RELATED"/>
    <property type="match status" value="1"/>
</dbReference>
<dbReference type="EMBL" id="CP041969">
    <property type="protein sequence ID" value="QMV42631.1"/>
    <property type="molecule type" value="Genomic_DNA"/>
</dbReference>
<sequence length="295" mass="33199">MGFTMFENVTIIENEHKLSWIIKFIIMNNAGEREMFLTKRHESILEILKDNSDISIAEMSAQLQVSEMTVRRDLEALENENLLVRVRGGAKLIEEQPESDNSFLNRRFYNQAAVHQQEKKAIGKLAASLVHNDETILIDAGSTALELTKHLHGKRGVTAVVTTINIAEELEGREGVTTIITGGVFRSRTTTLMNPILNQMLKQIHADKVFIGVTAASITEGFTGNDFLESDIKRLLMQSGKEVYWLVDSSKINAVSSISITPIMKEHHIITDNKISPEVREQLEKKCRLWVAEGE</sequence>
<dbReference type="GO" id="GO:0003700">
    <property type="term" value="F:DNA-binding transcription factor activity"/>
    <property type="evidence" value="ECO:0007669"/>
    <property type="project" value="InterPro"/>
</dbReference>
<keyword evidence="2" id="KW-0238">DNA-binding</keyword>
<dbReference type="InterPro" id="IPR037171">
    <property type="entry name" value="NagB/RpiA_transferase-like"/>
</dbReference>
<dbReference type="PRINTS" id="PR00037">
    <property type="entry name" value="HTHLACR"/>
</dbReference>
<dbReference type="PROSITE" id="PS00894">
    <property type="entry name" value="HTH_DEOR_1"/>
    <property type="match status" value="1"/>
</dbReference>
<organism evidence="5 6">
    <name type="scientific">Cohnella cholangitidis</name>
    <dbReference type="NCBI Taxonomy" id="2598458"/>
    <lineage>
        <taxon>Bacteria</taxon>
        <taxon>Bacillati</taxon>
        <taxon>Bacillota</taxon>
        <taxon>Bacilli</taxon>
        <taxon>Bacillales</taxon>
        <taxon>Paenibacillaceae</taxon>
        <taxon>Cohnella</taxon>
    </lineage>
</organism>
<dbReference type="InterPro" id="IPR001034">
    <property type="entry name" value="DeoR_HTH"/>
</dbReference>
<dbReference type="AlphaFoldDB" id="A0A7G5C097"/>
<dbReference type="Proteomes" id="UP000515679">
    <property type="component" value="Chromosome"/>
</dbReference>
<dbReference type="SUPFAM" id="SSF100950">
    <property type="entry name" value="NagB/RpiA/CoA transferase-like"/>
    <property type="match status" value="1"/>
</dbReference>
<dbReference type="InterPro" id="IPR014036">
    <property type="entry name" value="DeoR-like_C"/>
</dbReference>
<reference evidence="5 6" key="1">
    <citation type="submission" date="2019-07" db="EMBL/GenBank/DDBJ databases">
        <authorList>
            <person name="Kim J.K."/>
            <person name="Cheong H.-M."/>
            <person name="Choi Y."/>
            <person name="Hwang K.J."/>
            <person name="Lee S."/>
            <person name="Choi C."/>
        </authorList>
    </citation>
    <scope>NUCLEOTIDE SEQUENCE [LARGE SCALE GENOMIC DNA]</scope>
    <source>
        <strain evidence="5 6">KS 22</strain>
    </source>
</reference>
<dbReference type="SMART" id="SM01134">
    <property type="entry name" value="DeoRC"/>
    <property type="match status" value="1"/>
</dbReference>
<feature type="domain" description="HTH deoR-type" evidence="4">
    <location>
        <begin position="37"/>
        <end position="92"/>
    </location>
</feature>
<dbReference type="InterPro" id="IPR036390">
    <property type="entry name" value="WH_DNA-bd_sf"/>
</dbReference>
<gene>
    <name evidence="5" type="ORF">FPL14_16630</name>
</gene>
<dbReference type="SUPFAM" id="SSF46785">
    <property type="entry name" value="Winged helix' DNA-binding domain"/>
    <property type="match status" value="1"/>
</dbReference>
<dbReference type="InterPro" id="IPR036388">
    <property type="entry name" value="WH-like_DNA-bd_sf"/>
</dbReference>
<dbReference type="InterPro" id="IPR018356">
    <property type="entry name" value="Tscrpt_reg_HTH_DeoR_CS"/>
</dbReference>
<dbReference type="Gene3D" id="1.10.10.10">
    <property type="entry name" value="Winged helix-like DNA-binding domain superfamily/Winged helix DNA-binding domain"/>
    <property type="match status" value="1"/>
</dbReference>
<evidence type="ECO:0000256" key="2">
    <source>
        <dbReference type="ARBA" id="ARBA00023125"/>
    </source>
</evidence>
<dbReference type="InterPro" id="IPR050313">
    <property type="entry name" value="Carb_Metab_HTH_regulators"/>
</dbReference>
<keyword evidence="1" id="KW-0805">Transcription regulation</keyword>
<dbReference type="Pfam" id="PF00455">
    <property type="entry name" value="DeoRC"/>
    <property type="match status" value="1"/>
</dbReference>
<evidence type="ECO:0000256" key="1">
    <source>
        <dbReference type="ARBA" id="ARBA00023015"/>
    </source>
</evidence>
<dbReference type="PANTHER" id="PTHR30363:SF44">
    <property type="entry name" value="AGA OPERON TRANSCRIPTIONAL REPRESSOR-RELATED"/>
    <property type="match status" value="1"/>
</dbReference>
<evidence type="ECO:0000256" key="3">
    <source>
        <dbReference type="ARBA" id="ARBA00023163"/>
    </source>
</evidence>
<accession>A0A7G5C097</accession>
<dbReference type="Pfam" id="PF08220">
    <property type="entry name" value="HTH_DeoR"/>
    <property type="match status" value="1"/>
</dbReference>
<name>A0A7G5C097_9BACL</name>
<evidence type="ECO:0000313" key="6">
    <source>
        <dbReference type="Proteomes" id="UP000515679"/>
    </source>
</evidence>
<evidence type="ECO:0000259" key="4">
    <source>
        <dbReference type="PROSITE" id="PS51000"/>
    </source>
</evidence>
<keyword evidence="3" id="KW-0804">Transcription</keyword>
<keyword evidence="6" id="KW-1185">Reference proteome</keyword>
<dbReference type="PROSITE" id="PS51000">
    <property type="entry name" value="HTH_DEOR_2"/>
    <property type="match status" value="1"/>
</dbReference>
<dbReference type="GO" id="GO:0003677">
    <property type="term" value="F:DNA binding"/>
    <property type="evidence" value="ECO:0007669"/>
    <property type="project" value="UniProtKB-KW"/>
</dbReference>
<dbReference type="SMART" id="SM00420">
    <property type="entry name" value="HTH_DEOR"/>
    <property type="match status" value="1"/>
</dbReference>
<evidence type="ECO:0000313" key="5">
    <source>
        <dbReference type="EMBL" id="QMV42631.1"/>
    </source>
</evidence>
<proteinExistence type="predicted"/>
<dbReference type="KEGG" id="cchl:FPL14_16630"/>